<keyword evidence="7" id="KW-1015">Disulfide bond</keyword>
<evidence type="ECO:0000256" key="11">
    <source>
        <dbReference type="RuleBase" id="RU366078"/>
    </source>
</evidence>
<reference evidence="14" key="1">
    <citation type="submission" date="2014-11" db="EMBL/GenBank/DDBJ databases">
        <authorList>
            <person name="Geib S."/>
        </authorList>
    </citation>
    <scope>NUCLEOTIDE SEQUENCE</scope>
</reference>
<dbReference type="SMART" id="SM00680">
    <property type="entry name" value="CLIP"/>
    <property type="match status" value="1"/>
</dbReference>
<feature type="signal peptide" evidence="11">
    <location>
        <begin position="1"/>
        <end position="25"/>
    </location>
</feature>
<dbReference type="AlphaFoldDB" id="A0A0A1WS20"/>
<keyword evidence="5" id="KW-0106">Calcium</keyword>
<keyword evidence="8" id="KW-0325">Glycoprotein</keyword>
<evidence type="ECO:0000259" key="13">
    <source>
        <dbReference type="PROSITE" id="PS51888"/>
    </source>
</evidence>
<accession>A0A0A1WS20</accession>
<dbReference type="PROSITE" id="PS50240">
    <property type="entry name" value="TRYPSIN_DOM"/>
    <property type="match status" value="1"/>
</dbReference>
<keyword evidence="3 10" id="KW-0378">Hydrolase</keyword>
<evidence type="ECO:0000256" key="7">
    <source>
        <dbReference type="ARBA" id="ARBA00023157"/>
    </source>
</evidence>
<feature type="domain" description="Clip" evidence="13">
    <location>
        <begin position="31"/>
        <end position="84"/>
    </location>
</feature>
<reference evidence="14" key="2">
    <citation type="journal article" date="2015" name="Gigascience">
        <title>Reconstructing a comprehensive transcriptome assembly of a white-pupal translocated strain of the pest fruit fly Bactrocera cucurbitae.</title>
        <authorList>
            <person name="Sim S.B."/>
            <person name="Calla B."/>
            <person name="Hall B."/>
            <person name="DeRego T."/>
            <person name="Geib S.M."/>
        </authorList>
    </citation>
    <scope>NUCLEOTIDE SEQUENCE</scope>
</reference>
<keyword evidence="1 10" id="KW-0645">Protease</keyword>
<keyword evidence="11" id="KW-0964">Secreted</keyword>
<dbReference type="InterPro" id="IPR051487">
    <property type="entry name" value="Ser/Thr_Proteases_Immune/Dev"/>
</dbReference>
<dbReference type="FunFam" id="2.40.10.10:FF:000028">
    <property type="entry name" value="Serine protease easter"/>
    <property type="match status" value="1"/>
</dbReference>
<evidence type="ECO:0000259" key="12">
    <source>
        <dbReference type="PROSITE" id="PS50240"/>
    </source>
</evidence>
<dbReference type="SUPFAM" id="SSF50494">
    <property type="entry name" value="Trypsin-like serine proteases"/>
    <property type="match status" value="1"/>
</dbReference>
<dbReference type="InterPro" id="IPR018114">
    <property type="entry name" value="TRYPSIN_HIS"/>
</dbReference>
<dbReference type="InterPro" id="IPR043504">
    <property type="entry name" value="Peptidase_S1_PA_chymotrypsin"/>
</dbReference>
<dbReference type="EMBL" id="GBXI01012856">
    <property type="protein sequence ID" value="JAD01436.1"/>
    <property type="molecule type" value="Transcribed_RNA"/>
</dbReference>
<dbReference type="SMART" id="SM00020">
    <property type="entry name" value="Tryp_SPc"/>
    <property type="match status" value="1"/>
</dbReference>
<evidence type="ECO:0000256" key="3">
    <source>
        <dbReference type="ARBA" id="ARBA00022801"/>
    </source>
</evidence>
<comment type="similarity">
    <text evidence="9 11">Belongs to the peptidase S1 family. CLIP subfamily.</text>
</comment>
<evidence type="ECO:0000256" key="9">
    <source>
        <dbReference type="ARBA" id="ARBA00024195"/>
    </source>
</evidence>
<evidence type="ECO:0000256" key="6">
    <source>
        <dbReference type="ARBA" id="ARBA00023145"/>
    </source>
</evidence>
<dbReference type="InterPro" id="IPR033116">
    <property type="entry name" value="TRYPSIN_SER"/>
</dbReference>
<evidence type="ECO:0000256" key="8">
    <source>
        <dbReference type="ARBA" id="ARBA00023180"/>
    </source>
</evidence>
<dbReference type="GO" id="GO:0006508">
    <property type="term" value="P:proteolysis"/>
    <property type="evidence" value="ECO:0007669"/>
    <property type="project" value="UniProtKB-KW"/>
</dbReference>
<dbReference type="Pfam" id="PF00089">
    <property type="entry name" value="Trypsin"/>
    <property type="match status" value="1"/>
</dbReference>
<dbReference type="InterPro" id="IPR038565">
    <property type="entry name" value="CLIP_sf"/>
</dbReference>
<dbReference type="FunFam" id="2.40.10.10:FF:000084">
    <property type="entry name" value="Serine protease easter"/>
    <property type="match status" value="1"/>
</dbReference>
<evidence type="ECO:0000256" key="10">
    <source>
        <dbReference type="RuleBase" id="RU363034"/>
    </source>
</evidence>
<organism evidence="14">
    <name type="scientific">Zeugodacus cucurbitae</name>
    <name type="common">Melon fruit fly</name>
    <name type="synonym">Bactrocera cucurbitae</name>
    <dbReference type="NCBI Taxonomy" id="28588"/>
    <lineage>
        <taxon>Eukaryota</taxon>
        <taxon>Metazoa</taxon>
        <taxon>Ecdysozoa</taxon>
        <taxon>Arthropoda</taxon>
        <taxon>Hexapoda</taxon>
        <taxon>Insecta</taxon>
        <taxon>Pterygota</taxon>
        <taxon>Neoptera</taxon>
        <taxon>Endopterygota</taxon>
        <taxon>Diptera</taxon>
        <taxon>Brachycera</taxon>
        <taxon>Muscomorpha</taxon>
        <taxon>Tephritoidea</taxon>
        <taxon>Tephritidae</taxon>
        <taxon>Zeugodacus</taxon>
        <taxon>Zeugodacus</taxon>
    </lineage>
</organism>
<dbReference type="PROSITE" id="PS00134">
    <property type="entry name" value="TRYPSIN_HIS"/>
    <property type="match status" value="1"/>
</dbReference>
<sequence length="405" mass="45060">MMEIRLNFYLFLTSLSTCLLHFATAAKNGTPCVTPNRVSATCIYLEECRFLYELVLDPNLSKNDRSYLRSSQCGYKNGTVLICCAPDYINLSATTTPPPAHEDKPMIFPESIVSKPSPTTVASVNIKANNSHLLPNFPQCGNMLDHRIYGGVETELDEFPWLALFEYTNRNGVTGHYCGGALINDRYVLTAAHCVFDKDIPAGWRLTAIRLGEWDTRTDPDCSHDFCAPKYRNTYIERFTTHPNYRKQNDPNDIALVRLTETVPYSDFVKPICLPRTPTLRNETFLNVVMDVAGWGKTEKTKNNPVKLKTAIKVKDMSVCVQKYSLLNIQLEESQLCAGGEAGNDSCNGDSGGPLMYQDIVNGKPVYFVAGIVSFGPSICGVSGWPAIYTRVGAFIDWIESNIAP</sequence>
<evidence type="ECO:0000313" key="14">
    <source>
        <dbReference type="EMBL" id="JAD01436.1"/>
    </source>
</evidence>
<dbReference type="Gene3D" id="2.40.10.10">
    <property type="entry name" value="Trypsin-like serine proteases"/>
    <property type="match status" value="2"/>
</dbReference>
<dbReference type="GO" id="GO:0004252">
    <property type="term" value="F:serine-type endopeptidase activity"/>
    <property type="evidence" value="ECO:0007669"/>
    <property type="project" value="UniProtKB-UniRule"/>
</dbReference>
<dbReference type="PANTHER" id="PTHR24256">
    <property type="entry name" value="TRYPTASE-RELATED"/>
    <property type="match status" value="1"/>
</dbReference>
<dbReference type="PRINTS" id="PR00722">
    <property type="entry name" value="CHYMOTRYPSIN"/>
</dbReference>
<dbReference type="InterPro" id="IPR001254">
    <property type="entry name" value="Trypsin_dom"/>
</dbReference>
<proteinExistence type="inferred from homology"/>
<gene>
    <name evidence="14" type="primary">ea_3</name>
    <name evidence="14" type="ORF">g.4458</name>
</gene>
<dbReference type="PROSITE" id="PS51888">
    <property type="entry name" value="CLIP"/>
    <property type="match status" value="1"/>
</dbReference>
<dbReference type="Gene3D" id="3.30.1640.30">
    <property type="match status" value="1"/>
</dbReference>
<keyword evidence="2 11" id="KW-0732">Signal</keyword>
<feature type="chain" id="PRO_5023966443" description="CLIP domain-containing serine protease" evidence="11">
    <location>
        <begin position="26"/>
        <end position="405"/>
    </location>
</feature>
<evidence type="ECO:0000256" key="4">
    <source>
        <dbReference type="ARBA" id="ARBA00022825"/>
    </source>
</evidence>
<evidence type="ECO:0000256" key="5">
    <source>
        <dbReference type="ARBA" id="ARBA00022837"/>
    </source>
</evidence>
<protein>
    <recommendedName>
        <fullName evidence="11">CLIP domain-containing serine protease</fullName>
        <ecNumber evidence="10">3.4.21.-</ecNumber>
    </recommendedName>
</protein>
<dbReference type="OrthoDB" id="9028152at2759"/>
<dbReference type="EC" id="3.4.21.-" evidence="10"/>
<keyword evidence="4 10" id="KW-0720">Serine protease</keyword>
<evidence type="ECO:0000256" key="1">
    <source>
        <dbReference type="ARBA" id="ARBA00022670"/>
    </source>
</evidence>
<comment type="subcellular location">
    <subcellularLocation>
        <location evidence="11">Secreted</location>
    </subcellularLocation>
</comment>
<dbReference type="InterPro" id="IPR022700">
    <property type="entry name" value="CLIP"/>
</dbReference>
<comment type="domain">
    <text evidence="11">The clip domain consists of 35-55 residues which are 'knitted' together usually by 3 conserved disulfide bonds forming a clip-like compact structure.</text>
</comment>
<evidence type="ECO:0000256" key="2">
    <source>
        <dbReference type="ARBA" id="ARBA00022729"/>
    </source>
</evidence>
<dbReference type="GO" id="GO:0005576">
    <property type="term" value="C:extracellular region"/>
    <property type="evidence" value="ECO:0007669"/>
    <property type="project" value="UniProtKB-SubCell"/>
</dbReference>
<dbReference type="PROSITE" id="PS00135">
    <property type="entry name" value="TRYPSIN_SER"/>
    <property type="match status" value="1"/>
</dbReference>
<keyword evidence="6" id="KW-0865">Zymogen</keyword>
<feature type="domain" description="Peptidase S1" evidence="12">
    <location>
        <begin position="148"/>
        <end position="404"/>
    </location>
</feature>
<dbReference type="MEROPS" id="S01.A23"/>
<name>A0A0A1WS20_ZEUCU</name>
<dbReference type="InterPro" id="IPR009003">
    <property type="entry name" value="Peptidase_S1_PA"/>
</dbReference>
<dbReference type="CDD" id="cd00190">
    <property type="entry name" value="Tryp_SPc"/>
    <property type="match status" value="1"/>
</dbReference>
<dbReference type="Pfam" id="PF12032">
    <property type="entry name" value="CLIP"/>
    <property type="match status" value="1"/>
</dbReference>
<dbReference type="InterPro" id="IPR001314">
    <property type="entry name" value="Peptidase_S1A"/>
</dbReference>